<accession>A0A2K0XBY5</accession>
<sequence length="81" mass="9408">MKKNLRSIFNKFIKKAGIKARDGKQVYICEEFHQKISLMANLGCRGEITIADYLHNVLEDHFRMHGTTFNEVLNEALKARL</sequence>
<dbReference type="EMBL" id="NBAX01000013">
    <property type="protein sequence ID" value="PNP92046.1"/>
    <property type="molecule type" value="Genomic_DNA"/>
</dbReference>
<dbReference type="Proteomes" id="UP000236634">
    <property type="component" value="Unassembled WGS sequence"/>
</dbReference>
<dbReference type="InterPro" id="IPR021823">
    <property type="entry name" value="DUF3408"/>
</dbReference>
<proteinExistence type="predicted"/>
<dbReference type="RefSeq" id="WP_036906439.1">
    <property type="nucleotide sequence ID" value="NZ_NBAX01000013.1"/>
</dbReference>
<reference evidence="1 2" key="1">
    <citation type="submission" date="2017-03" db="EMBL/GenBank/DDBJ databases">
        <authorList>
            <person name="Afonso C.L."/>
            <person name="Miller P.J."/>
            <person name="Scott M.A."/>
            <person name="Spackman E."/>
            <person name="Goraichik I."/>
            <person name="Dimitrov K.M."/>
            <person name="Suarez D.L."/>
            <person name="Swayne D.E."/>
        </authorList>
    </citation>
    <scope>NUCLEOTIDE SEQUENCE [LARGE SCALE GENOMIC DNA]</scope>
    <source>
        <strain evidence="1 2">DNF00076</strain>
    </source>
</reference>
<protein>
    <submittedName>
        <fullName evidence="1">DUF3408 domain-containing protein</fullName>
    </submittedName>
</protein>
<comment type="caution">
    <text evidence="1">The sequence shown here is derived from an EMBL/GenBank/DDBJ whole genome shotgun (WGS) entry which is preliminary data.</text>
</comment>
<name>A0A2K0XBY5_9BACT</name>
<evidence type="ECO:0000313" key="1">
    <source>
        <dbReference type="EMBL" id="PNP92046.1"/>
    </source>
</evidence>
<evidence type="ECO:0000313" key="2">
    <source>
        <dbReference type="Proteomes" id="UP000236634"/>
    </source>
</evidence>
<organism evidence="1 2">
    <name type="scientific">Hoylesella timonensis</name>
    <dbReference type="NCBI Taxonomy" id="386414"/>
    <lineage>
        <taxon>Bacteria</taxon>
        <taxon>Pseudomonadati</taxon>
        <taxon>Bacteroidota</taxon>
        <taxon>Bacteroidia</taxon>
        <taxon>Bacteroidales</taxon>
        <taxon>Prevotellaceae</taxon>
        <taxon>Hoylesella</taxon>
    </lineage>
</organism>
<dbReference type="Pfam" id="PF11888">
    <property type="entry name" value="DUF3408"/>
    <property type="match status" value="1"/>
</dbReference>
<gene>
    <name evidence="1" type="ORF">BFS16_11975</name>
</gene>
<dbReference type="AlphaFoldDB" id="A0A2K0XBY5"/>
<dbReference type="GeneID" id="78497547"/>